<keyword evidence="1" id="KW-0328">Glycosyltransferase</keyword>
<dbReference type="PANTHER" id="PTHR12526">
    <property type="entry name" value="GLYCOSYLTRANSFERASE"/>
    <property type="match status" value="1"/>
</dbReference>
<organism evidence="4 5">
    <name type="scientific">Pararoseomonas baculiformis</name>
    <dbReference type="NCBI Taxonomy" id="2820812"/>
    <lineage>
        <taxon>Bacteria</taxon>
        <taxon>Pseudomonadati</taxon>
        <taxon>Pseudomonadota</taxon>
        <taxon>Alphaproteobacteria</taxon>
        <taxon>Acetobacterales</taxon>
        <taxon>Acetobacteraceae</taxon>
        <taxon>Pararoseomonas</taxon>
    </lineage>
</organism>
<dbReference type="SUPFAM" id="SSF53756">
    <property type="entry name" value="UDP-Glycosyltransferase/glycogen phosphorylase"/>
    <property type="match status" value="1"/>
</dbReference>
<dbReference type="Gene3D" id="3.40.50.2000">
    <property type="entry name" value="Glycogen Phosphorylase B"/>
    <property type="match status" value="2"/>
</dbReference>
<comment type="caution">
    <text evidence="4">The sequence shown here is derived from an EMBL/GenBank/DDBJ whole genome shotgun (WGS) entry which is preliminary data.</text>
</comment>
<dbReference type="Pfam" id="PF13439">
    <property type="entry name" value="Glyco_transf_4"/>
    <property type="match status" value="1"/>
</dbReference>
<dbReference type="Proteomes" id="UP000681594">
    <property type="component" value="Unassembled WGS sequence"/>
</dbReference>
<dbReference type="PANTHER" id="PTHR12526:SF510">
    <property type="entry name" value="D-INOSITOL 3-PHOSPHATE GLYCOSYLTRANSFERASE"/>
    <property type="match status" value="1"/>
</dbReference>
<gene>
    <name evidence="4" type="ORF">J8J14_04555</name>
</gene>
<keyword evidence="5" id="KW-1185">Reference proteome</keyword>
<evidence type="ECO:0000313" key="4">
    <source>
        <dbReference type="EMBL" id="MBP0444041.1"/>
    </source>
</evidence>
<accession>A0ABS4AB03</accession>
<dbReference type="InterPro" id="IPR028098">
    <property type="entry name" value="Glyco_trans_4-like_N"/>
</dbReference>
<evidence type="ECO:0000259" key="3">
    <source>
        <dbReference type="Pfam" id="PF13439"/>
    </source>
</evidence>
<feature type="domain" description="Glycosyltransferase subfamily 4-like N-terminal" evidence="3">
    <location>
        <begin position="19"/>
        <end position="181"/>
    </location>
</feature>
<sequence>MARTTRKRRLLVLFPGERFGGAEAHSLRIADAAHAAGMAVTLAAGAALHPALEGSGRVLLDHALAWRRGLPARARQAQAEAARAAIAEAAPELALLPLPWPDQAGGMFEALAEARIPTLVVSHLVPHGEELPGGLDEEALVAAKVIAGEWVAVSTPTARRLEAVLGLSPGRVATVANGVDPPPVLEPRQCRARLREALGLPGDAAIALFLGRLDAAKGADRLPGLAEAFTRRTGGVLVAAGTGSLEGELATLAGPPQPLRLIGHHPAPAELIAGADLLVMPSRLEGAPLAFLEAAMQGLPVVASPEALEALGPRAPELAALADAEDVGEMADAMAACLDPLGQAPARAASAWRLASAWDGAAMAGAYLARLRRLAAPALGGPGSG</sequence>
<reference evidence="4 5" key="1">
    <citation type="submission" date="2021-03" db="EMBL/GenBank/DDBJ databases">
        <authorList>
            <person name="So Y."/>
        </authorList>
    </citation>
    <scope>NUCLEOTIDE SEQUENCE [LARGE SCALE GENOMIC DNA]</scope>
    <source>
        <strain evidence="4 5">SSH11</strain>
    </source>
</reference>
<protein>
    <submittedName>
        <fullName evidence="4">Glycosyltransferase family 4 protein</fullName>
    </submittedName>
</protein>
<dbReference type="EMBL" id="JAGIZB010000003">
    <property type="protein sequence ID" value="MBP0444041.1"/>
    <property type="molecule type" value="Genomic_DNA"/>
</dbReference>
<evidence type="ECO:0000313" key="5">
    <source>
        <dbReference type="Proteomes" id="UP000681594"/>
    </source>
</evidence>
<keyword evidence="2" id="KW-0808">Transferase</keyword>
<evidence type="ECO:0000256" key="2">
    <source>
        <dbReference type="ARBA" id="ARBA00022679"/>
    </source>
</evidence>
<dbReference type="CDD" id="cd03801">
    <property type="entry name" value="GT4_PimA-like"/>
    <property type="match status" value="1"/>
</dbReference>
<evidence type="ECO:0000256" key="1">
    <source>
        <dbReference type="ARBA" id="ARBA00022676"/>
    </source>
</evidence>
<proteinExistence type="predicted"/>
<dbReference type="Pfam" id="PF13692">
    <property type="entry name" value="Glyco_trans_1_4"/>
    <property type="match status" value="1"/>
</dbReference>
<dbReference type="RefSeq" id="WP_209378262.1">
    <property type="nucleotide sequence ID" value="NZ_JAGIZB010000003.1"/>
</dbReference>
<name>A0ABS4AB03_9PROT</name>